<evidence type="ECO:0000259" key="4">
    <source>
        <dbReference type="Pfam" id="PF25787"/>
    </source>
</evidence>
<feature type="compositionally biased region" description="Basic residues" evidence="3">
    <location>
        <begin position="115"/>
        <end position="135"/>
    </location>
</feature>
<dbReference type="InterPro" id="IPR007015">
    <property type="entry name" value="DNA_pol_V/MYBBP1A"/>
</dbReference>
<dbReference type="GO" id="GO:0003723">
    <property type="term" value="F:RNA binding"/>
    <property type="evidence" value="ECO:0007669"/>
    <property type="project" value="TreeGrafter"/>
</dbReference>
<reference evidence="5 6" key="1">
    <citation type="submission" date="2021-04" db="EMBL/GenBank/DDBJ databases">
        <authorList>
            <person name="De Guttry C."/>
            <person name="Zahm M."/>
            <person name="Klopp C."/>
            <person name="Cabau C."/>
            <person name="Louis A."/>
            <person name="Berthelot C."/>
            <person name="Parey E."/>
            <person name="Roest Crollius H."/>
            <person name="Montfort J."/>
            <person name="Robinson-Rechavi M."/>
            <person name="Bucao C."/>
            <person name="Bouchez O."/>
            <person name="Gislard M."/>
            <person name="Lluch J."/>
            <person name="Milhes M."/>
            <person name="Lampietro C."/>
            <person name="Lopez Roques C."/>
            <person name="Donnadieu C."/>
            <person name="Braasch I."/>
            <person name="Desvignes T."/>
            <person name="Postlethwait J."/>
            <person name="Bobe J."/>
            <person name="Wedekind C."/>
            <person name="Guiguen Y."/>
        </authorList>
    </citation>
    <scope>NUCLEOTIDE SEQUENCE [LARGE SCALE GENOMIC DNA]</scope>
    <source>
        <strain evidence="5">Cs_M1</strain>
        <tissue evidence="5">Blood</tissue>
    </source>
</reference>
<feature type="compositionally biased region" description="Basic residues" evidence="3">
    <location>
        <begin position="179"/>
        <end position="190"/>
    </location>
</feature>
<keyword evidence="6" id="KW-1185">Reference proteome</keyword>
<comment type="subcellular location">
    <subcellularLocation>
        <location evidence="1">Nucleus</location>
    </subcellularLocation>
</comment>
<feature type="domain" description="Sleeping Beauty transposase HTH" evidence="4">
    <location>
        <begin position="1"/>
        <end position="33"/>
    </location>
</feature>
<dbReference type="InterPro" id="IPR057667">
    <property type="entry name" value="HTH_SB"/>
</dbReference>
<dbReference type="Pfam" id="PF04931">
    <property type="entry name" value="DNA_pol_phi"/>
    <property type="match status" value="1"/>
</dbReference>
<sequence length="190" mass="20938">MAKTKELFKDVRDKIVDLPKAGMGYKTIAKQLDELAYTLKRLVDGLAHTREAARPGFSLALGQVLSKVLSVFEEVPLRTAFDQIKEKHNLAKVKKKAQKGQNQENQGGPGEPTAPKKKKGFLPETKKRKNRKKKLPVSEQWAADVNTVPLGKPNKRKQPGGETPGLGPAKKAKTTQPAGKRKKKKKQGGE</sequence>
<protein>
    <recommendedName>
        <fullName evidence="4">Sleeping Beauty transposase HTH domain-containing protein</fullName>
    </recommendedName>
</protein>
<dbReference type="GO" id="GO:0005730">
    <property type="term" value="C:nucleolus"/>
    <property type="evidence" value="ECO:0007669"/>
    <property type="project" value="InterPro"/>
</dbReference>
<proteinExistence type="predicted"/>
<comment type="caution">
    <text evidence="5">The sequence shown here is derived from an EMBL/GenBank/DDBJ whole genome shotgun (WGS) entry which is preliminary data.</text>
</comment>
<dbReference type="GO" id="GO:0043565">
    <property type="term" value="F:sequence-specific DNA binding"/>
    <property type="evidence" value="ECO:0007669"/>
    <property type="project" value="TreeGrafter"/>
</dbReference>
<name>A0AAN8N814_9TELE</name>
<evidence type="ECO:0000256" key="2">
    <source>
        <dbReference type="ARBA" id="ARBA00023242"/>
    </source>
</evidence>
<keyword evidence="2" id="KW-0539">Nucleus</keyword>
<dbReference type="PANTHER" id="PTHR13213">
    <property type="entry name" value="MYB-BINDING PROTEIN 1A FAMILY MEMBER"/>
    <property type="match status" value="1"/>
</dbReference>
<evidence type="ECO:0000313" key="6">
    <source>
        <dbReference type="Proteomes" id="UP001356427"/>
    </source>
</evidence>
<dbReference type="InterPro" id="IPR036388">
    <property type="entry name" value="WH-like_DNA-bd_sf"/>
</dbReference>
<dbReference type="AlphaFoldDB" id="A0AAN8N814"/>
<dbReference type="GO" id="GO:0003714">
    <property type="term" value="F:transcription corepressor activity"/>
    <property type="evidence" value="ECO:0007669"/>
    <property type="project" value="TreeGrafter"/>
</dbReference>
<gene>
    <name evidence="5" type="ORF">J4Q44_G00073080</name>
</gene>
<dbReference type="PANTHER" id="PTHR13213:SF2">
    <property type="entry name" value="MYB-BINDING PROTEIN 1A"/>
    <property type="match status" value="1"/>
</dbReference>
<feature type="region of interest" description="Disordered" evidence="3">
    <location>
        <begin position="90"/>
        <end position="190"/>
    </location>
</feature>
<evidence type="ECO:0000313" key="5">
    <source>
        <dbReference type="EMBL" id="KAK6322516.1"/>
    </source>
</evidence>
<dbReference type="Proteomes" id="UP001356427">
    <property type="component" value="Unassembled WGS sequence"/>
</dbReference>
<dbReference type="EMBL" id="JAGTTL010000005">
    <property type="protein sequence ID" value="KAK6322516.1"/>
    <property type="molecule type" value="Genomic_DNA"/>
</dbReference>
<organism evidence="5 6">
    <name type="scientific">Coregonus suidteri</name>
    <dbReference type="NCBI Taxonomy" id="861788"/>
    <lineage>
        <taxon>Eukaryota</taxon>
        <taxon>Metazoa</taxon>
        <taxon>Chordata</taxon>
        <taxon>Craniata</taxon>
        <taxon>Vertebrata</taxon>
        <taxon>Euteleostomi</taxon>
        <taxon>Actinopterygii</taxon>
        <taxon>Neopterygii</taxon>
        <taxon>Teleostei</taxon>
        <taxon>Protacanthopterygii</taxon>
        <taxon>Salmoniformes</taxon>
        <taxon>Salmonidae</taxon>
        <taxon>Coregoninae</taxon>
        <taxon>Coregonus</taxon>
    </lineage>
</organism>
<evidence type="ECO:0000256" key="1">
    <source>
        <dbReference type="ARBA" id="ARBA00004123"/>
    </source>
</evidence>
<dbReference type="Pfam" id="PF25787">
    <property type="entry name" value="HTH_SB"/>
    <property type="match status" value="1"/>
</dbReference>
<accession>A0AAN8N814</accession>
<dbReference type="Gene3D" id="1.10.10.10">
    <property type="entry name" value="Winged helix-like DNA-binding domain superfamily/Winged helix DNA-binding domain"/>
    <property type="match status" value="1"/>
</dbReference>
<evidence type="ECO:0000256" key="3">
    <source>
        <dbReference type="SAM" id="MobiDB-lite"/>
    </source>
</evidence>